<proteinExistence type="predicted"/>
<keyword evidence="1" id="KW-0472">Membrane</keyword>
<name>A0A4Q0SYW7_9BACT</name>
<feature type="transmembrane region" description="Helical" evidence="1">
    <location>
        <begin position="14"/>
        <end position="32"/>
    </location>
</feature>
<keyword evidence="3" id="KW-1185">Reference proteome</keyword>
<evidence type="ECO:0000313" key="3">
    <source>
        <dbReference type="Proteomes" id="UP000289437"/>
    </source>
</evidence>
<keyword evidence="1" id="KW-1133">Transmembrane helix</keyword>
<evidence type="ECO:0000256" key="1">
    <source>
        <dbReference type="SAM" id="Phobius"/>
    </source>
</evidence>
<gene>
    <name evidence="2" type="ORF">GRAN_4294</name>
</gene>
<comment type="caution">
    <text evidence="2">The sequence shown here is derived from an EMBL/GenBank/DDBJ whole genome shotgun (WGS) entry which is preliminary data.</text>
</comment>
<keyword evidence="1" id="KW-0812">Transmembrane</keyword>
<sequence length="102" mass="11653">MRQRDITKGVIERFTIIALLSLAVAAAVLYLGDWAVWRAKFRHGEGMSTVQVTRTVVAPLKGNKEEYYADGTADVRCSRSLFPQDGSDACWWLRRHREVVER</sequence>
<reference evidence="3" key="2">
    <citation type="submission" date="2019-02" db="EMBL/GenBank/DDBJ databases">
        <title>Granulicella sibirica sp. nov., a psychrotolerant acidobacterium isolated from an organic soil layer in forested tundra, West Siberia.</title>
        <authorList>
            <person name="Oshkin I.Y."/>
            <person name="Kulichevskaya I.S."/>
            <person name="Rijpstra W.I.C."/>
            <person name="Sinninghe Damste J.S."/>
            <person name="Rakitin A.L."/>
            <person name="Ravin N.V."/>
            <person name="Dedysh S.N."/>
        </authorList>
    </citation>
    <scope>NUCLEOTIDE SEQUENCE [LARGE SCALE GENOMIC DNA]</scope>
    <source>
        <strain evidence="3">AF10</strain>
    </source>
</reference>
<evidence type="ECO:0000313" key="2">
    <source>
        <dbReference type="EMBL" id="RXH55190.1"/>
    </source>
</evidence>
<protein>
    <submittedName>
        <fullName evidence="2">Uncharacterized protein</fullName>
    </submittedName>
</protein>
<organism evidence="2 3">
    <name type="scientific">Granulicella sibirica</name>
    <dbReference type="NCBI Taxonomy" id="2479048"/>
    <lineage>
        <taxon>Bacteria</taxon>
        <taxon>Pseudomonadati</taxon>
        <taxon>Acidobacteriota</taxon>
        <taxon>Terriglobia</taxon>
        <taxon>Terriglobales</taxon>
        <taxon>Acidobacteriaceae</taxon>
        <taxon>Granulicella</taxon>
    </lineage>
</organism>
<reference evidence="2 3" key="1">
    <citation type="submission" date="2018-11" db="EMBL/GenBank/DDBJ databases">
        <authorList>
            <person name="Mardanov A.V."/>
            <person name="Ravin N.V."/>
            <person name="Dedysh S.N."/>
        </authorList>
    </citation>
    <scope>NUCLEOTIDE SEQUENCE [LARGE SCALE GENOMIC DNA]</scope>
    <source>
        <strain evidence="2 3">AF10</strain>
    </source>
</reference>
<dbReference type="OrthoDB" id="123068at2"/>
<dbReference type="AlphaFoldDB" id="A0A4Q0SYW7"/>
<dbReference type="EMBL" id="RDSM01000003">
    <property type="protein sequence ID" value="RXH55190.1"/>
    <property type="molecule type" value="Genomic_DNA"/>
</dbReference>
<dbReference type="Proteomes" id="UP000289437">
    <property type="component" value="Unassembled WGS sequence"/>
</dbReference>
<dbReference type="RefSeq" id="WP_128914847.1">
    <property type="nucleotide sequence ID" value="NZ_RDSM01000003.1"/>
</dbReference>
<accession>A0A4Q0SYW7</accession>